<evidence type="ECO:0000313" key="1">
    <source>
        <dbReference type="EMBL" id="KAK0430171.1"/>
    </source>
</evidence>
<organism evidence="1 2">
    <name type="scientific">Armillaria borealis</name>
    <dbReference type="NCBI Taxonomy" id="47425"/>
    <lineage>
        <taxon>Eukaryota</taxon>
        <taxon>Fungi</taxon>
        <taxon>Dikarya</taxon>
        <taxon>Basidiomycota</taxon>
        <taxon>Agaricomycotina</taxon>
        <taxon>Agaricomycetes</taxon>
        <taxon>Agaricomycetidae</taxon>
        <taxon>Agaricales</taxon>
        <taxon>Marasmiineae</taxon>
        <taxon>Physalacriaceae</taxon>
        <taxon>Armillaria</taxon>
    </lineage>
</organism>
<gene>
    <name evidence="1" type="ORF">EV421DRAFT_1913276</name>
</gene>
<reference evidence="1" key="1">
    <citation type="submission" date="2023-06" db="EMBL/GenBank/DDBJ databases">
        <authorList>
            <consortium name="Lawrence Berkeley National Laboratory"/>
            <person name="Ahrendt S."/>
            <person name="Sahu N."/>
            <person name="Indic B."/>
            <person name="Wong-Bajracharya J."/>
            <person name="Merenyi Z."/>
            <person name="Ke H.-M."/>
            <person name="Monk M."/>
            <person name="Kocsube S."/>
            <person name="Drula E."/>
            <person name="Lipzen A."/>
            <person name="Balint B."/>
            <person name="Henrissat B."/>
            <person name="Andreopoulos B."/>
            <person name="Martin F.M."/>
            <person name="Harder C.B."/>
            <person name="Rigling D."/>
            <person name="Ford K.L."/>
            <person name="Foster G.D."/>
            <person name="Pangilinan J."/>
            <person name="Papanicolaou A."/>
            <person name="Barry K."/>
            <person name="LaButti K."/>
            <person name="Viragh M."/>
            <person name="Koriabine M."/>
            <person name="Yan M."/>
            <person name="Riley R."/>
            <person name="Champramary S."/>
            <person name="Plett K.L."/>
            <person name="Tsai I.J."/>
            <person name="Slot J."/>
            <person name="Sipos G."/>
            <person name="Plett J."/>
            <person name="Nagy L.G."/>
            <person name="Grigoriev I.V."/>
        </authorList>
    </citation>
    <scope>NUCLEOTIDE SEQUENCE</scope>
    <source>
        <strain evidence="1">FPL87.14</strain>
    </source>
</reference>
<protein>
    <submittedName>
        <fullName evidence="1">Uncharacterized protein</fullName>
    </submittedName>
</protein>
<comment type="caution">
    <text evidence="1">The sequence shown here is derived from an EMBL/GenBank/DDBJ whole genome shotgun (WGS) entry which is preliminary data.</text>
</comment>
<proteinExistence type="predicted"/>
<dbReference type="EMBL" id="JAUEPT010000165">
    <property type="protein sequence ID" value="KAK0430171.1"/>
    <property type="molecule type" value="Genomic_DNA"/>
</dbReference>
<dbReference type="Proteomes" id="UP001175226">
    <property type="component" value="Unassembled WGS sequence"/>
</dbReference>
<accession>A0AA39MCV6</accession>
<name>A0AA39MCV6_9AGAR</name>
<sequence>MSDFARAMCKKFDRLETSSRLSAEELTSFKQQPFQSSLASPFSLKVGPSPRARKISLEEFCAEYNMDDEDYRRLLILQYQPRDEGIKELQSEQAGFPPLAWEQFLAKHNQFVSRIRNPVM</sequence>
<keyword evidence="2" id="KW-1185">Reference proteome</keyword>
<evidence type="ECO:0000313" key="2">
    <source>
        <dbReference type="Proteomes" id="UP001175226"/>
    </source>
</evidence>
<dbReference type="AlphaFoldDB" id="A0AA39MCV6"/>